<accession>A0A9W7ZNV9</accession>
<reference evidence="3" key="1">
    <citation type="submission" date="2022-07" db="EMBL/GenBank/DDBJ databases">
        <title>Phylogenomic reconstructions and comparative analyses of Kickxellomycotina fungi.</title>
        <authorList>
            <person name="Reynolds N.K."/>
            <person name="Stajich J.E."/>
            <person name="Barry K."/>
            <person name="Grigoriev I.V."/>
            <person name="Crous P."/>
            <person name="Smith M.E."/>
        </authorList>
    </citation>
    <scope>NUCLEOTIDE SEQUENCE</scope>
    <source>
        <strain evidence="3">RSA 861</strain>
    </source>
</reference>
<sequence length="450" mass="50237">MRLLSIILLGVAVTGAASTSDWAGLPAEIVIAVADKLDRPSLEATLTTCHNWQRCSTASTLGRRLKSLSDLSQQLQAYLPANLPHDQPLQPPSRTDTATDASDGTPYVFHHARSFLTPFLRTVFYQHFLLQPIQDRRFSAQGNMTRKYPSTQLGLAPIFIAPGGDHTDAVVPESELESHLLSLVRRFRSERLVRWSATKIIDFRAELARINSTLSVLSLEKSDLNLDLATTNPVAFAVSTENTQLLLRLAELTQRPAFRNYLHAHLADLVPESHRQMAAMLWRDEAMIRAESENNQSALTDAYTRIWKILTGDLLEALPAFFSRSVAVALTAQGNVEKLRRHLEATEFSQGVPDGSLGAQVFMQLILAVAAQRNHTEVLKYLLSLMQPEGINKAYKMAQLHGWTAATGTLAPFTVDLDELPYMATIADHTRYPAIYLYNDKLTFLHYQHI</sequence>
<dbReference type="InterPro" id="IPR036047">
    <property type="entry name" value="F-box-like_dom_sf"/>
</dbReference>
<dbReference type="AlphaFoldDB" id="A0A9W7ZNV9"/>
<keyword evidence="2" id="KW-0732">Signal</keyword>
<proteinExistence type="predicted"/>
<comment type="caution">
    <text evidence="3">The sequence shown here is derived from an EMBL/GenBank/DDBJ whole genome shotgun (WGS) entry which is preliminary data.</text>
</comment>
<evidence type="ECO:0000313" key="4">
    <source>
        <dbReference type="Proteomes" id="UP001150569"/>
    </source>
</evidence>
<evidence type="ECO:0008006" key="5">
    <source>
        <dbReference type="Google" id="ProtNLM"/>
    </source>
</evidence>
<protein>
    <recommendedName>
        <fullName evidence="5">F-box domain-containing protein</fullName>
    </recommendedName>
</protein>
<dbReference type="SUPFAM" id="SSF81383">
    <property type="entry name" value="F-box domain"/>
    <property type="match status" value="1"/>
</dbReference>
<dbReference type="EMBL" id="JANBPT010001307">
    <property type="protein sequence ID" value="KAJ1908859.1"/>
    <property type="molecule type" value="Genomic_DNA"/>
</dbReference>
<gene>
    <name evidence="3" type="ORF">IWQ60_011491</name>
</gene>
<feature type="chain" id="PRO_5040807389" description="F-box domain-containing protein" evidence="2">
    <location>
        <begin position="19"/>
        <end position="450"/>
    </location>
</feature>
<evidence type="ECO:0000313" key="3">
    <source>
        <dbReference type="EMBL" id="KAJ1908859.1"/>
    </source>
</evidence>
<organism evidence="3 4">
    <name type="scientific">Tieghemiomyces parasiticus</name>
    <dbReference type="NCBI Taxonomy" id="78921"/>
    <lineage>
        <taxon>Eukaryota</taxon>
        <taxon>Fungi</taxon>
        <taxon>Fungi incertae sedis</taxon>
        <taxon>Zoopagomycota</taxon>
        <taxon>Kickxellomycotina</taxon>
        <taxon>Dimargaritomycetes</taxon>
        <taxon>Dimargaritales</taxon>
        <taxon>Dimargaritaceae</taxon>
        <taxon>Tieghemiomyces</taxon>
    </lineage>
</organism>
<feature type="region of interest" description="Disordered" evidence="1">
    <location>
        <begin position="82"/>
        <end position="102"/>
    </location>
</feature>
<name>A0A9W7ZNV9_9FUNG</name>
<evidence type="ECO:0000256" key="1">
    <source>
        <dbReference type="SAM" id="MobiDB-lite"/>
    </source>
</evidence>
<dbReference type="Proteomes" id="UP001150569">
    <property type="component" value="Unassembled WGS sequence"/>
</dbReference>
<keyword evidence="4" id="KW-1185">Reference proteome</keyword>
<evidence type="ECO:0000256" key="2">
    <source>
        <dbReference type="SAM" id="SignalP"/>
    </source>
</evidence>
<feature type="compositionally biased region" description="Polar residues" evidence="1">
    <location>
        <begin position="92"/>
        <end position="102"/>
    </location>
</feature>
<feature type="signal peptide" evidence="2">
    <location>
        <begin position="1"/>
        <end position="18"/>
    </location>
</feature>